<organism evidence="1 2">
    <name type="scientific">Avena sativa</name>
    <name type="common">Oat</name>
    <dbReference type="NCBI Taxonomy" id="4498"/>
    <lineage>
        <taxon>Eukaryota</taxon>
        <taxon>Viridiplantae</taxon>
        <taxon>Streptophyta</taxon>
        <taxon>Embryophyta</taxon>
        <taxon>Tracheophyta</taxon>
        <taxon>Spermatophyta</taxon>
        <taxon>Magnoliopsida</taxon>
        <taxon>Liliopsida</taxon>
        <taxon>Poales</taxon>
        <taxon>Poaceae</taxon>
        <taxon>BOP clade</taxon>
        <taxon>Pooideae</taxon>
        <taxon>Poodae</taxon>
        <taxon>Poeae</taxon>
        <taxon>Poeae Chloroplast Group 1 (Aveneae type)</taxon>
        <taxon>Aveninae</taxon>
        <taxon>Avena</taxon>
    </lineage>
</organism>
<protein>
    <submittedName>
        <fullName evidence="1">Uncharacterized protein</fullName>
    </submittedName>
</protein>
<keyword evidence="2" id="KW-1185">Reference proteome</keyword>
<proteinExistence type="predicted"/>
<reference evidence="1" key="1">
    <citation type="submission" date="2021-05" db="EMBL/GenBank/DDBJ databases">
        <authorList>
            <person name="Scholz U."/>
            <person name="Mascher M."/>
            <person name="Fiebig A."/>
        </authorList>
    </citation>
    <scope>NUCLEOTIDE SEQUENCE [LARGE SCALE GENOMIC DNA]</scope>
</reference>
<reference evidence="1" key="2">
    <citation type="submission" date="2025-09" db="UniProtKB">
        <authorList>
            <consortium name="EnsemblPlants"/>
        </authorList>
    </citation>
    <scope>IDENTIFICATION</scope>
</reference>
<evidence type="ECO:0000313" key="2">
    <source>
        <dbReference type="Proteomes" id="UP001732700"/>
    </source>
</evidence>
<name>A0ACD5T8T5_AVESA</name>
<sequence>MVLLERTRSYLVDLQGSLESLEDVVASMTEFVVLLGGCDRMLRRPYDAYLYNDNIVFGLHAEKQKLLNFVLQHGSPGGAPAVLSTIGGPAVGKRTLVAHVCKDERVSSHFSSILHLNGDSFCRIGDHGRLLSAKVFLVVELVSDVDEEAWAKFCSTLASMDRGSKVTIVRRSKNSEKLGTVKPIFLNTLAYEEFSYLFKTLAFGSTDPAQNLRLARIADELARSLQSDWSLVAANLLADVMKRNMNLHFWLGMLRRSRRFVWRNFSMFGEHPQLLVRRRHQVDVSDFVLPSASPLRILPSCAAGSSRAEVTEERKLLPKVRIVDLLVDPGVRPQGDFNVVSWESRLPPYNSFVHFVPNGVAEDTPLPGRKRKSI</sequence>
<evidence type="ECO:0000313" key="1">
    <source>
        <dbReference type="EnsemblPlants" id="AVESA.00010b.r2.1AG0011530.1.CDS.1"/>
    </source>
</evidence>
<dbReference type="Proteomes" id="UP001732700">
    <property type="component" value="Chromosome 1A"/>
</dbReference>
<accession>A0ACD5T8T5</accession>
<dbReference type="EnsemblPlants" id="AVESA.00010b.r2.1AG0011530.1">
    <property type="protein sequence ID" value="AVESA.00010b.r2.1AG0011530.1.CDS.1"/>
    <property type="gene ID" value="AVESA.00010b.r2.1AG0011530"/>
</dbReference>